<comment type="subcellular location">
    <subcellularLocation>
        <location evidence="2">Cytoplasm</location>
    </subcellularLocation>
</comment>
<dbReference type="AlphaFoldDB" id="A0A1I5VEB4"/>
<dbReference type="NCBIfam" id="NF003437">
    <property type="entry name" value="PRK04965.1"/>
    <property type="match status" value="1"/>
</dbReference>
<protein>
    <submittedName>
        <fullName evidence="11">Nitric oxide reductase FlRd-NAD(+) reductase</fullName>
    </submittedName>
</protein>
<dbReference type="GO" id="GO:0005737">
    <property type="term" value="C:cytoplasm"/>
    <property type="evidence" value="ECO:0007669"/>
    <property type="project" value="UniProtKB-SubCell"/>
</dbReference>
<dbReference type="PANTHER" id="PTHR43429">
    <property type="entry name" value="PYRIDINE NUCLEOTIDE-DISULFIDE OXIDOREDUCTASE DOMAIN-CONTAINING"/>
    <property type="match status" value="1"/>
</dbReference>
<feature type="domain" description="Rubredoxin binding" evidence="10">
    <location>
        <begin position="307"/>
        <end position="375"/>
    </location>
</feature>
<name>A0A1I5VEB4_9PSED</name>
<gene>
    <name evidence="11" type="ORF">SAMN05216190_13041</name>
</gene>
<proteinExistence type="inferred from homology"/>
<dbReference type="Pfam" id="PF18113">
    <property type="entry name" value="Rbx_binding"/>
    <property type="match status" value="1"/>
</dbReference>
<evidence type="ECO:0000256" key="3">
    <source>
        <dbReference type="ARBA" id="ARBA00006442"/>
    </source>
</evidence>
<evidence type="ECO:0000256" key="6">
    <source>
        <dbReference type="ARBA" id="ARBA00022827"/>
    </source>
</evidence>
<keyword evidence="5" id="KW-0285">Flavoprotein</keyword>
<keyword evidence="7" id="KW-0560">Oxidoreductase</keyword>
<dbReference type="InterPro" id="IPR041364">
    <property type="entry name" value="Rbx-bd"/>
</dbReference>
<dbReference type="InterPro" id="IPR036188">
    <property type="entry name" value="FAD/NAD-bd_sf"/>
</dbReference>
<evidence type="ECO:0000259" key="9">
    <source>
        <dbReference type="Pfam" id="PF07992"/>
    </source>
</evidence>
<dbReference type="PANTHER" id="PTHR43429:SF3">
    <property type="entry name" value="NITRITE REDUCTASE [NAD(P)H]"/>
    <property type="match status" value="1"/>
</dbReference>
<evidence type="ECO:0000256" key="2">
    <source>
        <dbReference type="ARBA" id="ARBA00004496"/>
    </source>
</evidence>
<dbReference type="Pfam" id="PF07992">
    <property type="entry name" value="Pyr_redox_2"/>
    <property type="match status" value="1"/>
</dbReference>
<feature type="domain" description="FAD/NAD(P)-binding" evidence="9">
    <location>
        <begin position="4"/>
        <end position="278"/>
    </location>
</feature>
<dbReference type="SUPFAM" id="SSF51905">
    <property type="entry name" value="FAD/NAD(P)-binding domain"/>
    <property type="match status" value="1"/>
</dbReference>
<dbReference type="PRINTS" id="PR00411">
    <property type="entry name" value="PNDRDTASEI"/>
</dbReference>
<evidence type="ECO:0000256" key="4">
    <source>
        <dbReference type="ARBA" id="ARBA00022490"/>
    </source>
</evidence>
<keyword evidence="12" id="KW-1185">Reference proteome</keyword>
<evidence type="ECO:0000256" key="1">
    <source>
        <dbReference type="ARBA" id="ARBA00001974"/>
    </source>
</evidence>
<dbReference type="PROSITE" id="PS51257">
    <property type="entry name" value="PROKAR_LIPOPROTEIN"/>
    <property type="match status" value="1"/>
</dbReference>
<evidence type="ECO:0000313" key="11">
    <source>
        <dbReference type="EMBL" id="SFQ05731.1"/>
    </source>
</evidence>
<dbReference type="EMBL" id="FOWX01000030">
    <property type="protein sequence ID" value="SFQ05731.1"/>
    <property type="molecule type" value="Genomic_DNA"/>
</dbReference>
<comment type="cofactor">
    <cofactor evidence="1">
        <name>FAD</name>
        <dbReference type="ChEBI" id="CHEBI:57692"/>
    </cofactor>
</comment>
<keyword evidence="6" id="KW-0274">FAD</keyword>
<dbReference type="InterPro" id="IPR023753">
    <property type="entry name" value="FAD/NAD-binding_dom"/>
</dbReference>
<dbReference type="PRINTS" id="PR00368">
    <property type="entry name" value="FADPNR"/>
</dbReference>
<dbReference type="GO" id="GO:0016491">
    <property type="term" value="F:oxidoreductase activity"/>
    <property type="evidence" value="ECO:0007669"/>
    <property type="project" value="UniProtKB-KW"/>
</dbReference>
<evidence type="ECO:0000256" key="8">
    <source>
        <dbReference type="ARBA" id="ARBA00023027"/>
    </source>
</evidence>
<keyword evidence="4" id="KW-0963">Cytoplasm</keyword>
<dbReference type="STRING" id="289003.SAMN05216190_13041"/>
<evidence type="ECO:0000259" key="10">
    <source>
        <dbReference type="Pfam" id="PF18113"/>
    </source>
</evidence>
<keyword evidence="8" id="KW-0520">NAD</keyword>
<dbReference type="Gene3D" id="3.30.390.120">
    <property type="match status" value="1"/>
</dbReference>
<comment type="similarity">
    <text evidence="3">Belongs to the FAD-dependent oxidoreductase family.</text>
</comment>
<dbReference type="OrthoDB" id="9808980at2"/>
<evidence type="ECO:0000313" key="12">
    <source>
        <dbReference type="Proteomes" id="UP000198784"/>
    </source>
</evidence>
<organism evidence="11 12">
    <name type="scientific">Pseudomonas borbori</name>
    <dbReference type="NCBI Taxonomy" id="289003"/>
    <lineage>
        <taxon>Bacteria</taxon>
        <taxon>Pseudomonadati</taxon>
        <taxon>Pseudomonadota</taxon>
        <taxon>Gammaproteobacteria</taxon>
        <taxon>Pseudomonadales</taxon>
        <taxon>Pseudomonadaceae</taxon>
        <taxon>Pseudomonas</taxon>
    </lineage>
</organism>
<dbReference type="Gene3D" id="3.50.50.60">
    <property type="entry name" value="FAD/NAD(P)-binding domain"/>
    <property type="match status" value="2"/>
</dbReference>
<dbReference type="RefSeq" id="WP_090504176.1">
    <property type="nucleotide sequence ID" value="NZ_FOWX01000030.1"/>
</dbReference>
<evidence type="ECO:0000256" key="5">
    <source>
        <dbReference type="ARBA" id="ARBA00022630"/>
    </source>
</evidence>
<dbReference type="InterPro" id="IPR050260">
    <property type="entry name" value="FAD-bd_OxRdtase"/>
</dbReference>
<accession>A0A1I5VEB4</accession>
<dbReference type="Proteomes" id="UP000198784">
    <property type="component" value="Unassembled WGS sequence"/>
</dbReference>
<reference evidence="12" key="1">
    <citation type="submission" date="2016-10" db="EMBL/GenBank/DDBJ databases">
        <authorList>
            <person name="Varghese N."/>
            <person name="Submissions S."/>
        </authorList>
    </citation>
    <scope>NUCLEOTIDE SEQUENCE [LARGE SCALE GENOMIC DNA]</scope>
    <source>
        <strain evidence="12">DSM 17834</strain>
    </source>
</reference>
<evidence type="ECO:0000256" key="7">
    <source>
        <dbReference type="ARBA" id="ARBA00023002"/>
    </source>
</evidence>
<sequence>MSREILIIGSGFAACQLVKSLRKLDVEVPIRMLTADSGDEYNKPDISHVFSQGRSSAELTRLSAARFAEQYQVVMQPFTRVESIDPQARRVHTADASHAYAQLVLATGASALVPPVPGHELLLTLNSQGEYQAAEAQLRDARRVLVLGAGLIGSELAMDLLSSGKQVVLVDQASSVLASLMPAAVSARLQACLVASGAQLRLGSGLQRLERSGDGIRAYLDDGQWVDCDSAIAAIGLRPGVDLARRTGLAVGRGIQVDRHLQTSAEHIYALGDCAEIDGRVLPFLQPTQLAASALAKTLLGQPQVLQLPPMLIRVKTPRLPLQLAGETSGEHLDWQLSFDDQGMLAQAFDAQAQLRGFVVSEGRLQNAFALLRQLPG</sequence>